<dbReference type="InterPro" id="IPR036770">
    <property type="entry name" value="Ankyrin_rpt-contain_sf"/>
</dbReference>
<dbReference type="SMART" id="SM00248">
    <property type="entry name" value="ANK"/>
    <property type="match status" value="3"/>
</dbReference>
<dbReference type="EMBL" id="JRPF02000011">
    <property type="protein sequence ID" value="TLD78030.1"/>
    <property type="molecule type" value="Genomic_DNA"/>
</dbReference>
<evidence type="ECO:0000313" key="4">
    <source>
        <dbReference type="EMBL" id="CUU40281.1"/>
    </source>
</evidence>
<dbReference type="Pfam" id="PF12796">
    <property type="entry name" value="Ank_2"/>
    <property type="match status" value="1"/>
</dbReference>
<gene>
    <name evidence="4" type="ORF">BN2458_PEG1398</name>
    <name evidence="5" type="ORF">LS75_008105</name>
</gene>
<proteinExistence type="predicted"/>
<evidence type="ECO:0000313" key="5">
    <source>
        <dbReference type="EMBL" id="TLD78030.1"/>
    </source>
</evidence>
<dbReference type="STRING" id="76936.BN2458_PEG1398"/>
<reference evidence="4" key="3">
    <citation type="submission" date="2015-11" db="EMBL/GenBank/DDBJ databases">
        <authorList>
            <person name="Zhang Y."/>
            <person name="Guo Z."/>
        </authorList>
    </citation>
    <scope>NUCLEOTIDE SEQUENCE</scope>
    <source>
        <strain evidence="4">1</strain>
    </source>
</reference>
<dbReference type="PROSITE" id="PS50297">
    <property type="entry name" value="ANK_REP_REGION"/>
    <property type="match status" value="1"/>
</dbReference>
<evidence type="ECO:0000313" key="6">
    <source>
        <dbReference type="Proteomes" id="UP000029925"/>
    </source>
</evidence>
<dbReference type="PATRIC" id="fig|76936.10.peg.1365"/>
<keyword evidence="6" id="KW-1185">Reference proteome</keyword>
<accession>A0A099UC31</accession>
<dbReference type="EMBL" id="LN907858">
    <property type="protein sequence ID" value="CUU40281.1"/>
    <property type="molecule type" value="Genomic_DNA"/>
</dbReference>
<sequence>MTHTQEKFVTYEEIQANPMLQWFFEGFSNDEIKRTAEDKFFKEWQEYVKNEDMERVYFLEPLKGKDPREAILDETAYCFTMAQFLFFRQFSYEYYEFILQFIHDKKYLNILLYDLYGCKMELEDIKKLCLLLVDKGANLNASFYCTSTHHCWYQTLLHRCCSFVLNNTKQGREKQLEIVQFLLELGADPNIKDSGGENMLHQAIGFEEQKLANLIIQSGKIKDMNARIDKYKDATYYDDTALNIAVSSLYSSTVKLLLEAGADASAINRLGKTPLDTCGDQSATIEKYIRKAGGKSLLEILGSEEKVKEYREAKKKEWKIEREKGEEYEQKLWEDYKKALEKTTSLAFLIWIEVERD</sequence>
<dbReference type="KEGG" id="hty:BN2458_PEG1398"/>
<evidence type="ECO:0000256" key="1">
    <source>
        <dbReference type="ARBA" id="ARBA00022737"/>
    </source>
</evidence>
<dbReference type="GO" id="GO:0010468">
    <property type="term" value="P:regulation of gene expression"/>
    <property type="evidence" value="ECO:0007669"/>
    <property type="project" value="TreeGrafter"/>
</dbReference>
<dbReference type="SUPFAM" id="SSF48403">
    <property type="entry name" value="Ankyrin repeat"/>
    <property type="match status" value="1"/>
</dbReference>
<evidence type="ECO:0000256" key="2">
    <source>
        <dbReference type="ARBA" id="ARBA00023043"/>
    </source>
</evidence>
<dbReference type="PANTHER" id="PTHR24124">
    <property type="entry name" value="ANKYRIN REPEAT FAMILY A"/>
    <property type="match status" value="1"/>
</dbReference>
<dbReference type="RefSeq" id="WP_034343603.1">
    <property type="nucleotide sequence ID" value="NZ_CAOMJD010000021.1"/>
</dbReference>
<keyword evidence="2 3" id="KW-0040">ANK repeat</keyword>
<dbReference type="GeneID" id="78151585"/>
<dbReference type="AlphaFoldDB" id="A0A099UC31"/>
<feature type="repeat" description="ANK" evidence="3">
    <location>
        <begin position="237"/>
        <end position="269"/>
    </location>
</feature>
<dbReference type="OrthoDB" id="5504283at2"/>
<dbReference type="PANTHER" id="PTHR24124:SF14">
    <property type="entry name" value="CHROMOSOME UNDETERMINED SCAFFOLD_25, WHOLE GENOME SHOTGUN SEQUENCE"/>
    <property type="match status" value="1"/>
</dbReference>
<dbReference type="Gene3D" id="1.25.40.20">
    <property type="entry name" value="Ankyrin repeat-containing domain"/>
    <property type="match status" value="1"/>
</dbReference>
<dbReference type="PROSITE" id="PS50088">
    <property type="entry name" value="ANK_REPEAT"/>
    <property type="match status" value="1"/>
</dbReference>
<dbReference type="InterPro" id="IPR002110">
    <property type="entry name" value="Ankyrin_rpt"/>
</dbReference>
<reference evidence="7" key="2">
    <citation type="submission" date="2015-11" db="EMBL/GenBank/DDBJ databases">
        <authorList>
            <person name="Anvar S.Y."/>
        </authorList>
    </citation>
    <scope>NUCLEOTIDE SEQUENCE [LARGE SCALE GENOMIC DNA]</scope>
</reference>
<dbReference type="Proteomes" id="UP000064525">
    <property type="component" value="Chromosome I"/>
</dbReference>
<evidence type="ECO:0000313" key="7">
    <source>
        <dbReference type="Proteomes" id="UP000064525"/>
    </source>
</evidence>
<reference evidence="5 6" key="1">
    <citation type="journal article" date="2014" name="Genome Announc.">
        <title>Draft genome sequences of eight enterohepatic helicobacter species isolated from both laboratory and wild rodents.</title>
        <authorList>
            <person name="Sheh A."/>
            <person name="Shen Z."/>
            <person name="Fox J.G."/>
        </authorList>
    </citation>
    <scope>NUCLEOTIDE SEQUENCE [LARGE SCALE GENOMIC DNA]</scope>
    <source>
        <strain evidence="5 6">MIT 98-6810</strain>
    </source>
</reference>
<dbReference type="Proteomes" id="UP000029925">
    <property type="component" value="Unassembled WGS sequence"/>
</dbReference>
<keyword evidence="1" id="KW-0677">Repeat</keyword>
<evidence type="ECO:0000256" key="3">
    <source>
        <dbReference type="PROSITE-ProRule" id="PRU00023"/>
    </source>
</evidence>
<name>A0A099UC31_9HELI</name>
<organism evidence="4 7">
    <name type="scientific">Helicobacter typhlonius</name>
    <dbReference type="NCBI Taxonomy" id="76936"/>
    <lineage>
        <taxon>Bacteria</taxon>
        <taxon>Pseudomonadati</taxon>
        <taxon>Campylobacterota</taxon>
        <taxon>Epsilonproteobacteria</taxon>
        <taxon>Campylobacterales</taxon>
        <taxon>Helicobacteraceae</taxon>
        <taxon>Helicobacter</taxon>
    </lineage>
</organism>
<protein>
    <submittedName>
        <fullName evidence="5">Ankyrin repeat domain-containing protein</fullName>
    </submittedName>
</protein>